<dbReference type="RefSeq" id="WP_183617002.1">
    <property type="nucleotide sequence ID" value="NZ_JACIDY010000004.1"/>
</dbReference>
<gene>
    <name evidence="4" type="ORF">GGR39_002041</name>
</gene>
<dbReference type="PANTHER" id="PTHR43618">
    <property type="entry name" value="7-ALPHA-HYDROXYSTEROID DEHYDROGENASE"/>
    <property type="match status" value="1"/>
</dbReference>
<dbReference type="AlphaFoldDB" id="A0A7W6BYQ9"/>
<sequence>MSATEQSDVQATNVAPWNTKLVALVTGGVSGIGEATAKALRARGDRVITVDLRNADINADLSTAQGRATLVAQAERLAPDGIDLVVAAAGVSLGIGDVLGVNFFGAVATLEGLRPLLVKRAPAQAIAITSTAAIGEVDDEVMAACRDGNEEAAKVRARHTTEGDAHSPLEYSSSKRALAYWVRRAAITRDWAGSRVFLNAVAPGLTLTNMTRPMLSDPALVDVINASTPRAVSQPGQAEDLAEAIVAIASLRSGYVVGQVLHVDGGTHAILQPEIY</sequence>
<dbReference type="Pfam" id="PF13561">
    <property type="entry name" value="adh_short_C2"/>
    <property type="match status" value="1"/>
</dbReference>
<reference evidence="4 5" key="1">
    <citation type="submission" date="2020-08" db="EMBL/GenBank/DDBJ databases">
        <title>Genomic Encyclopedia of Type Strains, Phase IV (KMG-IV): sequencing the most valuable type-strain genomes for metagenomic binning, comparative biology and taxonomic classification.</title>
        <authorList>
            <person name="Goeker M."/>
        </authorList>
    </citation>
    <scope>NUCLEOTIDE SEQUENCE [LARGE SCALE GENOMIC DNA]</scope>
    <source>
        <strain evidence="4 5">DSM 27568</strain>
    </source>
</reference>
<dbReference type="GO" id="GO:0016491">
    <property type="term" value="F:oxidoreductase activity"/>
    <property type="evidence" value="ECO:0007669"/>
    <property type="project" value="UniProtKB-KW"/>
</dbReference>
<dbReference type="Proteomes" id="UP000561459">
    <property type="component" value="Unassembled WGS sequence"/>
</dbReference>
<evidence type="ECO:0000256" key="2">
    <source>
        <dbReference type="ARBA" id="ARBA00022857"/>
    </source>
</evidence>
<dbReference type="InterPro" id="IPR036291">
    <property type="entry name" value="NAD(P)-bd_dom_sf"/>
</dbReference>
<organism evidence="4 5">
    <name type="scientific">Novosphingobium fluoreni</name>
    <dbReference type="NCBI Taxonomy" id="1391222"/>
    <lineage>
        <taxon>Bacteria</taxon>
        <taxon>Pseudomonadati</taxon>
        <taxon>Pseudomonadota</taxon>
        <taxon>Alphaproteobacteria</taxon>
        <taxon>Sphingomonadales</taxon>
        <taxon>Sphingomonadaceae</taxon>
        <taxon>Novosphingobium</taxon>
    </lineage>
</organism>
<proteinExistence type="inferred from homology"/>
<dbReference type="InterPro" id="IPR002347">
    <property type="entry name" value="SDR_fam"/>
</dbReference>
<keyword evidence="2" id="KW-0521">NADP</keyword>
<dbReference type="InterPro" id="IPR052178">
    <property type="entry name" value="Sec_Metab_Biosynth_SDR"/>
</dbReference>
<protein>
    <submittedName>
        <fullName evidence="4">NAD(P)-dependent dehydrogenase (Short-subunit alcohol dehydrogenase family)</fullName>
    </submittedName>
</protein>
<evidence type="ECO:0000313" key="4">
    <source>
        <dbReference type="EMBL" id="MBB3940384.1"/>
    </source>
</evidence>
<name>A0A7W6BYQ9_9SPHN</name>
<dbReference type="Gene3D" id="3.40.50.720">
    <property type="entry name" value="NAD(P)-binding Rossmann-like Domain"/>
    <property type="match status" value="1"/>
</dbReference>
<dbReference type="Pfam" id="PF00106">
    <property type="entry name" value="adh_short"/>
    <property type="match status" value="1"/>
</dbReference>
<comment type="similarity">
    <text evidence="1">Belongs to the short-chain dehydrogenases/reductases (SDR) family.</text>
</comment>
<dbReference type="SUPFAM" id="SSF51735">
    <property type="entry name" value="NAD(P)-binding Rossmann-fold domains"/>
    <property type="match status" value="1"/>
</dbReference>
<keyword evidence="5" id="KW-1185">Reference proteome</keyword>
<comment type="caution">
    <text evidence="4">The sequence shown here is derived from an EMBL/GenBank/DDBJ whole genome shotgun (WGS) entry which is preliminary data.</text>
</comment>
<dbReference type="PRINTS" id="PR00081">
    <property type="entry name" value="GDHRDH"/>
</dbReference>
<evidence type="ECO:0000313" key="5">
    <source>
        <dbReference type="Proteomes" id="UP000561459"/>
    </source>
</evidence>
<dbReference type="EMBL" id="JACIDY010000004">
    <property type="protein sequence ID" value="MBB3940384.1"/>
    <property type="molecule type" value="Genomic_DNA"/>
</dbReference>
<accession>A0A7W6BYQ9</accession>
<evidence type="ECO:0000256" key="1">
    <source>
        <dbReference type="ARBA" id="ARBA00006484"/>
    </source>
</evidence>
<keyword evidence="3" id="KW-0560">Oxidoreductase</keyword>
<evidence type="ECO:0000256" key="3">
    <source>
        <dbReference type="ARBA" id="ARBA00023002"/>
    </source>
</evidence>
<dbReference type="PANTHER" id="PTHR43618:SF8">
    <property type="entry name" value="7ALPHA-HYDROXYSTEROID DEHYDROGENASE"/>
    <property type="match status" value="1"/>
</dbReference>